<name>A0A1I3WT44_9HYPH</name>
<dbReference type="AlphaFoldDB" id="A0A1I3WT44"/>
<protein>
    <recommendedName>
        <fullName evidence="4">Transmembrane protein</fullName>
    </recommendedName>
</protein>
<dbReference type="EMBL" id="FOSL01000002">
    <property type="protein sequence ID" value="SFK09621.1"/>
    <property type="molecule type" value="Genomic_DNA"/>
</dbReference>
<evidence type="ECO:0000313" key="2">
    <source>
        <dbReference type="EMBL" id="SFK09621.1"/>
    </source>
</evidence>
<proteinExistence type="predicted"/>
<keyword evidence="1" id="KW-1133">Transmembrane helix</keyword>
<dbReference type="Proteomes" id="UP000323300">
    <property type="component" value="Unassembled WGS sequence"/>
</dbReference>
<evidence type="ECO:0000313" key="3">
    <source>
        <dbReference type="Proteomes" id="UP000323300"/>
    </source>
</evidence>
<evidence type="ECO:0008006" key="4">
    <source>
        <dbReference type="Google" id="ProtNLM"/>
    </source>
</evidence>
<organism evidence="2 3">
    <name type="scientific">Neomesorhizobium albiziae</name>
    <dbReference type="NCBI Taxonomy" id="335020"/>
    <lineage>
        <taxon>Bacteria</taxon>
        <taxon>Pseudomonadati</taxon>
        <taxon>Pseudomonadota</taxon>
        <taxon>Alphaproteobacteria</taxon>
        <taxon>Hyphomicrobiales</taxon>
        <taxon>Phyllobacteriaceae</taxon>
        <taxon>Neomesorhizobium</taxon>
    </lineage>
</organism>
<dbReference type="OrthoDB" id="8029632at2"/>
<dbReference type="RefSeq" id="WP_149759118.1">
    <property type="nucleotide sequence ID" value="NZ_BSPE01000028.1"/>
</dbReference>
<accession>A0A1I3WT44</accession>
<reference evidence="2 3" key="1">
    <citation type="submission" date="2016-10" db="EMBL/GenBank/DDBJ databases">
        <authorList>
            <person name="Varghese N."/>
            <person name="Submissions S."/>
        </authorList>
    </citation>
    <scope>NUCLEOTIDE SEQUENCE [LARGE SCALE GENOMIC DNA]</scope>
    <source>
        <strain evidence="2 3">DSM 21822</strain>
    </source>
</reference>
<gene>
    <name evidence="2" type="ORF">SAMN04488498_102412</name>
</gene>
<keyword evidence="1" id="KW-0472">Membrane</keyword>
<feature type="transmembrane region" description="Helical" evidence="1">
    <location>
        <begin position="88"/>
        <end position="109"/>
    </location>
</feature>
<evidence type="ECO:0000256" key="1">
    <source>
        <dbReference type="SAM" id="Phobius"/>
    </source>
</evidence>
<keyword evidence="3" id="KW-1185">Reference proteome</keyword>
<keyword evidence="1" id="KW-0812">Transmembrane</keyword>
<sequence>MAEARNARLVSGEIMAAAPAGDALPCREPHFDFVDAEFVTLGRTADAAAVATPATPARAEASAAGGMHMLRSERPARAPFGSARGGPLFWMAGFGLVAAAFWFSGGHALMPAGSFNPMQAAVQPLRIASVVSRVDTSGQRAMLNIDGEAINDGADPLPMPPMNIQVVAHDGATTRYNLGTSGSPVAPGEKFAFASRLPVPKNGVKSVSVTFGR</sequence>